<dbReference type="AlphaFoldDB" id="A0A1H8YL92"/>
<dbReference type="InterPro" id="IPR036388">
    <property type="entry name" value="WH-like_DNA-bd_sf"/>
</dbReference>
<keyword evidence="1" id="KW-0805">Transcription regulation</keyword>
<dbReference type="InterPro" id="IPR012074">
    <property type="entry name" value="GAF_ANTAR"/>
</dbReference>
<evidence type="ECO:0000313" key="4">
    <source>
        <dbReference type="EMBL" id="SEP52945.1"/>
    </source>
</evidence>
<dbReference type="InterPro" id="IPR011006">
    <property type="entry name" value="CheY-like_superfamily"/>
</dbReference>
<dbReference type="SUPFAM" id="SSF52172">
    <property type="entry name" value="CheY-like"/>
    <property type="match status" value="1"/>
</dbReference>
<dbReference type="InterPro" id="IPR005561">
    <property type="entry name" value="ANTAR"/>
</dbReference>
<keyword evidence="2" id="KW-0804">Transcription</keyword>
<protein>
    <submittedName>
        <fullName evidence="4">ANTAR domain-containing protein</fullName>
    </submittedName>
</protein>
<dbReference type="Gene3D" id="1.10.10.10">
    <property type="entry name" value="Winged helix-like DNA-binding domain superfamily/Winged helix DNA-binding domain"/>
    <property type="match status" value="1"/>
</dbReference>
<dbReference type="STRING" id="394193.SAMN04489732_12371"/>
<evidence type="ECO:0000256" key="1">
    <source>
        <dbReference type="ARBA" id="ARBA00023015"/>
    </source>
</evidence>
<dbReference type="PROSITE" id="PS50921">
    <property type="entry name" value="ANTAR"/>
    <property type="match status" value="1"/>
</dbReference>
<organism evidence="4 5">
    <name type="scientific">Amycolatopsis saalfeldensis</name>
    <dbReference type="NCBI Taxonomy" id="394193"/>
    <lineage>
        <taxon>Bacteria</taxon>
        <taxon>Bacillati</taxon>
        <taxon>Actinomycetota</taxon>
        <taxon>Actinomycetes</taxon>
        <taxon>Pseudonocardiales</taxon>
        <taxon>Pseudonocardiaceae</taxon>
        <taxon>Amycolatopsis</taxon>
    </lineage>
</organism>
<keyword evidence="5" id="KW-1185">Reference proteome</keyword>
<accession>A0A1H8YL92</accession>
<sequence length="252" mass="27244">MRNREEWLAESMLELADTLVPGFEPLPYWLGVAGRFAELTGTSARLNASADQGTETVVVCTDERLETTALGEALMEEGPGADCELTGDPMVDIRLDGAAESWPRLVPAARALGFRVLHAFPLRLRETSLGSVTLLATAPDRLSEGNFRLARSLADVATISMLQRRAVVSLTETSGQLQHALGSRVVIEQAKGLISSKLEVSIEEAFELLRGYVRGRNLKLTDVATRLVDRSLAVANLLTLPEAGRKPPIGRG</sequence>
<dbReference type="Gene3D" id="3.30.450.40">
    <property type="match status" value="1"/>
</dbReference>
<dbReference type="Proteomes" id="UP000198582">
    <property type="component" value="Unassembled WGS sequence"/>
</dbReference>
<proteinExistence type="predicted"/>
<dbReference type="PIRSF" id="PIRSF036625">
    <property type="entry name" value="GAF_ANTAR"/>
    <property type="match status" value="1"/>
</dbReference>
<evidence type="ECO:0000259" key="3">
    <source>
        <dbReference type="PROSITE" id="PS50921"/>
    </source>
</evidence>
<dbReference type="InterPro" id="IPR029016">
    <property type="entry name" value="GAF-like_dom_sf"/>
</dbReference>
<dbReference type="GO" id="GO:0003723">
    <property type="term" value="F:RNA binding"/>
    <property type="evidence" value="ECO:0007669"/>
    <property type="project" value="InterPro"/>
</dbReference>
<gene>
    <name evidence="4" type="ORF">SAMN04489732_12371</name>
</gene>
<name>A0A1H8YL92_9PSEU</name>
<evidence type="ECO:0000256" key="2">
    <source>
        <dbReference type="ARBA" id="ARBA00023163"/>
    </source>
</evidence>
<reference evidence="4 5" key="1">
    <citation type="submission" date="2016-10" db="EMBL/GenBank/DDBJ databases">
        <authorList>
            <person name="de Groot N.N."/>
        </authorList>
    </citation>
    <scope>NUCLEOTIDE SEQUENCE [LARGE SCALE GENOMIC DNA]</scope>
    <source>
        <strain evidence="4 5">DSM 44993</strain>
    </source>
</reference>
<dbReference type="SUPFAM" id="SSF55781">
    <property type="entry name" value="GAF domain-like"/>
    <property type="match status" value="1"/>
</dbReference>
<dbReference type="Pfam" id="PF03861">
    <property type="entry name" value="ANTAR"/>
    <property type="match status" value="1"/>
</dbReference>
<evidence type="ECO:0000313" key="5">
    <source>
        <dbReference type="Proteomes" id="UP000198582"/>
    </source>
</evidence>
<dbReference type="OrthoDB" id="3683444at2"/>
<dbReference type="EMBL" id="FOEF01000023">
    <property type="protein sequence ID" value="SEP52945.1"/>
    <property type="molecule type" value="Genomic_DNA"/>
</dbReference>
<feature type="domain" description="ANTAR" evidence="3">
    <location>
        <begin position="167"/>
        <end position="228"/>
    </location>
</feature>
<dbReference type="SMART" id="SM01012">
    <property type="entry name" value="ANTAR"/>
    <property type="match status" value="1"/>
</dbReference>